<organism evidence="7 8">
    <name type="scientific">Sphingobium wenxiniae (strain DSM 21828 / CGMCC 1.7748 / JZ-1)</name>
    <dbReference type="NCBI Taxonomy" id="595605"/>
    <lineage>
        <taxon>Bacteria</taxon>
        <taxon>Pseudomonadati</taxon>
        <taxon>Pseudomonadota</taxon>
        <taxon>Alphaproteobacteria</taxon>
        <taxon>Sphingomonadales</taxon>
        <taxon>Sphingomonadaceae</taxon>
        <taxon>Sphingobium</taxon>
    </lineage>
</organism>
<feature type="domain" description="Core-binding (CB)" evidence="6">
    <location>
        <begin position="68"/>
        <end position="143"/>
    </location>
</feature>
<dbReference type="GO" id="GO:0015074">
    <property type="term" value="P:DNA integration"/>
    <property type="evidence" value="ECO:0007669"/>
    <property type="project" value="UniProtKB-KW"/>
</dbReference>
<evidence type="ECO:0000256" key="2">
    <source>
        <dbReference type="ARBA" id="ARBA00023125"/>
    </source>
</evidence>
<dbReference type="InterPro" id="IPR011010">
    <property type="entry name" value="DNA_brk_join_enz"/>
</dbReference>
<dbReference type="PROSITE" id="PS51898">
    <property type="entry name" value="TYR_RECOMBINASE"/>
    <property type="match status" value="1"/>
</dbReference>
<dbReference type="InterPro" id="IPR002104">
    <property type="entry name" value="Integrase_catalytic"/>
</dbReference>
<dbReference type="SUPFAM" id="SSF47823">
    <property type="entry name" value="lambda integrase-like, N-terminal domain"/>
    <property type="match status" value="1"/>
</dbReference>
<name>A0A562JU21_SPHWJ</name>
<dbReference type="InterPro" id="IPR013762">
    <property type="entry name" value="Integrase-like_cat_sf"/>
</dbReference>
<evidence type="ECO:0000259" key="5">
    <source>
        <dbReference type="PROSITE" id="PS51898"/>
    </source>
</evidence>
<dbReference type="InterPro" id="IPR052925">
    <property type="entry name" value="Phage_Integrase-like_Recomb"/>
</dbReference>
<keyword evidence="3" id="KW-0233">DNA recombination</keyword>
<dbReference type="InterPro" id="IPR010998">
    <property type="entry name" value="Integrase_recombinase_N"/>
</dbReference>
<feature type="domain" description="Tyr recombinase" evidence="5">
    <location>
        <begin position="178"/>
        <end position="422"/>
    </location>
</feature>
<dbReference type="PANTHER" id="PTHR34605:SF3">
    <property type="entry name" value="P CELL-TYPE AGGLUTINATION PROTEIN MAP4-LIKE-RELATED"/>
    <property type="match status" value="1"/>
</dbReference>
<keyword evidence="1" id="KW-0229">DNA integration</keyword>
<protein>
    <recommendedName>
        <fullName evidence="9">Phage integrase family protein</fullName>
    </recommendedName>
</protein>
<dbReference type="PANTHER" id="PTHR34605">
    <property type="entry name" value="PHAGE_INTEGRASE DOMAIN-CONTAINING PROTEIN"/>
    <property type="match status" value="1"/>
</dbReference>
<gene>
    <name evidence="7" type="ORF">IQ35_04071</name>
</gene>
<sequence length="428" mass="45228">MSRAASPRKVKTLPTAIVPAASAEIVTVLASGEGILPQRRRSTKPTHKERLVAVLGSLLGEGTQVAELNFTTALAARSSATLRALAADLECYSGFCLDHPRPGLPASPERLTGYIGHLEARRQSPATISRKVASLGAVHRILDLPSATAAPLVRDALRGMRKRQGVAQRQAGPLRFGAEIGREPAKGLTLTALLDACGGDPPGLRDAALLSLGYDAGLRVSELVAATCESVQLQDDGSGLLHIERSKTDQLGEGSYVWVSPDTMRRIALWRDVSAISAGPLFCRIAVRRRKVVLARRALTMADLAPNAKVDRERMAAVQARDPGVTYAIGSAALTPTAVRHIIKRRARAAADAGLVTLMGKKLDRAIAALSTHSLRVGLTQDLFASGADAGPVAQALRWTSTSTALRYGRKLAPASNAAAAMLGKVRR</sequence>
<dbReference type="GO" id="GO:0003677">
    <property type="term" value="F:DNA binding"/>
    <property type="evidence" value="ECO:0007669"/>
    <property type="project" value="UniProtKB-UniRule"/>
</dbReference>
<dbReference type="PROSITE" id="PS51900">
    <property type="entry name" value="CB"/>
    <property type="match status" value="1"/>
</dbReference>
<reference evidence="7 8" key="1">
    <citation type="journal article" date="2015" name="Stand. Genomic Sci.">
        <title>Genomic Encyclopedia of Bacterial and Archaeal Type Strains, Phase III: the genomes of soil and plant-associated and newly described type strains.</title>
        <authorList>
            <person name="Whitman W.B."/>
            <person name="Woyke T."/>
            <person name="Klenk H.P."/>
            <person name="Zhou Y."/>
            <person name="Lilburn T.G."/>
            <person name="Beck B.J."/>
            <person name="De Vos P."/>
            <person name="Vandamme P."/>
            <person name="Eisen J.A."/>
            <person name="Garrity G."/>
            <person name="Hugenholtz P."/>
            <person name="Kyrpides N.C."/>
        </authorList>
    </citation>
    <scope>NUCLEOTIDE SEQUENCE [LARGE SCALE GENOMIC DNA]</scope>
    <source>
        <strain evidence="7 8">CGMCC 1.7748</strain>
    </source>
</reference>
<keyword evidence="2 4" id="KW-0238">DNA-binding</keyword>
<evidence type="ECO:0000256" key="1">
    <source>
        <dbReference type="ARBA" id="ARBA00022908"/>
    </source>
</evidence>
<accession>A0A562JU21</accession>
<evidence type="ECO:0000256" key="3">
    <source>
        <dbReference type="ARBA" id="ARBA00023172"/>
    </source>
</evidence>
<proteinExistence type="predicted"/>
<evidence type="ECO:0000313" key="7">
    <source>
        <dbReference type="EMBL" id="TWH86682.1"/>
    </source>
</evidence>
<dbReference type="EMBL" id="VLKK01000055">
    <property type="protein sequence ID" value="TWH86682.1"/>
    <property type="molecule type" value="Genomic_DNA"/>
</dbReference>
<dbReference type="SUPFAM" id="SSF56349">
    <property type="entry name" value="DNA breaking-rejoining enzymes"/>
    <property type="match status" value="2"/>
</dbReference>
<evidence type="ECO:0000259" key="6">
    <source>
        <dbReference type="PROSITE" id="PS51900"/>
    </source>
</evidence>
<evidence type="ECO:0008006" key="9">
    <source>
        <dbReference type="Google" id="ProtNLM"/>
    </source>
</evidence>
<dbReference type="InterPro" id="IPR044068">
    <property type="entry name" value="CB"/>
</dbReference>
<dbReference type="Gene3D" id="1.10.150.130">
    <property type="match status" value="1"/>
</dbReference>
<dbReference type="GO" id="GO:0006310">
    <property type="term" value="P:DNA recombination"/>
    <property type="evidence" value="ECO:0007669"/>
    <property type="project" value="UniProtKB-KW"/>
</dbReference>
<evidence type="ECO:0000256" key="4">
    <source>
        <dbReference type="PROSITE-ProRule" id="PRU01248"/>
    </source>
</evidence>
<dbReference type="Gene3D" id="1.10.443.10">
    <property type="entry name" value="Intergrase catalytic core"/>
    <property type="match status" value="1"/>
</dbReference>
<dbReference type="AlphaFoldDB" id="A0A562JU21"/>
<dbReference type="Proteomes" id="UP000316624">
    <property type="component" value="Unassembled WGS sequence"/>
</dbReference>
<comment type="caution">
    <text evidence="7">The sequence shown here is derived from an EMBL/GenBank/DDBJ whole genome shotgun (WGS) entry which is preliminary data.</text>
</comment>
<keyword evidence="8" id="KW-1185">Reference proteome</keyword>
<evidence type="ECO:0000313" key="8">
    <source>
        <dbReference type="Proteomes" id="UP000316624"/>
    </source>
</evidence>